<dbReference type="RefSeq" id="WP_093851309.1">
    <property type="nucleotide sequence ID" value="NZ_FOSG01000017.1"/>
</dbReference>
<dbReference type="Gene3D" id="3.30.470.20">
    <property type="entry name" value="ATP-grasp fold, B domain"/>
    <property type="match status" value="1"/>
</dbReference>
<feature type="domain" description="ATP-grasp" evidence="5">
    <location>
        <begin position="115"/>
        <end position="317"/>
    </location>
</feature>
<dbReference type="GO" id="GO:0046872">
    <property type="term" value="F:metal ion binding"/>
    <property type="evidence" value="ECO:0007669"/>
    <property type="project" value="InterPro"/>
</dbReference>
<sequence length="433" mass="45841">MTTTSGGLAVVYDKGAVSAAEIGRGLAGLGRVTFLVAASDHTARLGQVLARLGDVVRLTGDPDADAAAVRALEPDAITTYSEPMLRTTARLAEATGLPFHEAATALLLTDKARQRATLREAGADDVRSRPLTGPGDWPEAIAEVGYPAIVKPVRGEGSRDTYTVADEDEARAVLSRLMDGRAASEGPGFVVEELLTGRPGQPFGLGDYVSVESAVGPDGVTHLAVTGKFRLVPPFREVGQFWPAALPDDEHEEVLRLTTRALRALGVTTGLTHTEIKLTARGPRVIEVNGRLGGHVNELARRAAGIDLVRVGGLLALGKPVGLDPLCADRVYFQYHNLAPTVPCELAGVQGAEEVRRRTGVDGYRAFSRPGDRLPGGVMTQEMDILTGACDGHDTLLEVVDGALDALTYAFRFPGGTLRVPAADLRTEVRPLR</sequence>
<keyword evidence="3 4" id="KW-0067">ATP-binding</keyword>
<dbReference type="InterPro" id="IPR011761">
    <property type="entry name" value="ATP-grasp"/>
</dbReference>
<dbReference type="OrthoDB" id="24041at2"/>
<dbReference type="GO" id="GO:0016874">
    <property type="term" value="F:ligase activity"/>
    <property type="evidence" value="ECO:0007669"/>
    <property type="project" value="UniProtKB-KW"/>
</dbReference>
<protein>
    <submittedName>
        <fullName evidence="6">Biotin carboxylase</fullName>
    </submittedName>
</protein>
<dbReference type="Pfam" id="PF13535">
    <property type="entry name" value="ATP-grasp_4"/>
    <property type="match status" value="1"/>
</dbReference>
<dbReference type="PANTHER" id="PTHR43585:SF2">
    <property type="entry name" value="ATP-GRASP ENZYME FSQD"/>
    <property type="match status" value="1"/>
</dbReference>
<keyword evidence="7" id="KW-1185">Reference proteome</keyword>
<evidence type="ECO:0000256" key="3">
    <source>
        <dbReference type="ARBA" id="ARBA00022840"/>
    </source>
</evidence>
<name>A0A1I4GT95_9ACTN</name>
<dbReference type="AlphaFoldDB" id="A0A1I4GT95"/>
<dbReference type="Proteomes" id="UP000198928">
    <property type="component" value="Unassembled WGS sequence"/>
</dbReference>
<evidence type="ECO:0000256" key="2">
    <source>
        <dbReference type="ARBA" id="ARBA00022741"/>
    </source>
</evidence>
<dbReference type="GO" id="GO:0005524">
    <property type="term" value="F:ATP binding"/>
    <property type="evidence" value="ECO:0007669"/>
    <property type="project" value="UniProtKB-UniRule"/>
</dbReference>
<accession>A0A1I4GT95</accession>
<keyword evidence="2 4" id="KW-0547">Nucleotide-binding</keyword>
<dbReference type="PANTHER" id="PTHR43585">
    <property type="entry name" value="FUMIPYRROLE BIOSYNTHESIS PROTEIN C"/>
    <property type="match status" value="1"/>
</dbReference>
<evidence type="ECO:0000313" key="7">
    <source>
        <dbReference type="Proteomes" id="UP000198928"/>
    </source>
</evidence>
<evidence type="ECO:0000256" key="1">
    <source>
        <dbReference type="ARBA" id="ARBA00022598"/>
    </source>
</evidence>
<evidence type="ECO:0000256" key="4">
    <source>
        <dbReference type="PROSITE-ProRule" id="PRU00409"/>
    </source>
</evidence>
<evidence type="ECO:0000259" key="5">
    <source>
        <dbReference type="PROSITE" id="PS50975"/>
    </source>
</evidence>
<dbReference type="EMBL" id="FOSG01000017">
    <property type="protein sequence ID" value="SFL32693.1"/>
    <property type="molecule type" value="Genomic_DNA"/>
</dbReference>
<keyword evidence="1" id="KW-0436">Ligase</keyword>
<dbReference type="InterPro" id="IPR052032">
    <property type="entry name" value="ATP-dep_AA_Ligase"/>
</dbReference>
<gene>
    <name evidence="6" type="ORF">SAMN05192584_1172</name>
</gene>
<organism evidence="6 7">
    <name type="scientific">Streptomyces pini</name>
    <dbReference type="NCBI Taxonomy" id="1520580"/>
    <lineage>
        <taxon>Bacteria</taxon>
        <taxon>Bacillati</taxon>
        <taxon>Actinomycetota</taxon>
        <taxon>Actinomycetes</taxon>
        <taxon>Kitasatosporales</taxon>
        <taxon>Streptomycetaceae</taxon>
        <taxon>Streptomyces</taxon>
    </lineage>
</organism>
<reference evidence="7" key="1">
    <citation type="submission" date="2016-10" db="EMBL/GenBank/DDBJ databases">
        <authorList>
            <person name="Varghese N."/>
            <person name="Submissions S."/>
        </authorList>
    </citation>
    <scope>NUCLEOTIDE SEQUENCE [LARGE SCALE GENOMIC DNA]</scope>
    <source>
        <strain evidence="7">PL19</strain>
    </source>
</reference>
<evidence type="ECO:0000313" key="6">
    <source>
        <dbReference type="EMBL" id="SFL32693.1"/>
    </source>
</evidence>
<proteinExistence type="predicted"/>
<dbReference type="SUPFAM" id="SSF56059">
    <property type="entry name" value="Glutathione synthetase ATP-binding domain-like"/>
    <property type="match status" value="1"/>
</dbReference>
<dbReference type="PROSITE" id="PS50975">
    <property type="entry name" value="ATP_GRASP"/>
    <property type="match status" value="1"/>
</dbReference>